<organism evidence="7 8">
    <name type="scientific">Atta colombica</name>
    <dbReference type="NCBI Taxonomy" id="520822"/>
    <lineage>
        <taxon>Eukaryota</taxon>
        <taxon>Metazoa</taxon>
        <taxon>Ecdysozoa</taxon>
        <taxon>Arthropoda</taxon>
        <taxon>Hexapoda</taxon>
        <taxon>Insecta</taxon>
        <taxon>Pterygota</taxon>
        <taxon>Neoptera</taxon>
        <taxon>Endopterygota</taxon>
        <taxon>Hymenoptera</taxon>
        <taxon>Apocrita</taxon>
        <taxon>Aculeata</taxon>
        <taxon>Formicoidea</taxon>
        <taxon>Formicidae</taxon>
        <taxon>Myrmicinae</taxon>
        <taxon>Atta</taxon>
    </lineage>
</organism>
<dbReference type="InterPro" id="IPR000073">
    <property type="entry name" value="AB_hydrolase_1"/>
</dbReference>
<name>A0A195B353_9HYME</name>
<comment type="subcellular location">
    <subcellularLocation>
        <location evidence="1">Membrane</location>
        <topology evidence="1">Single-pass type II membrane protein</topology>
    </subcellularLocation>
</comment>
<dbReference type="PROSITE" id="PS01133">
    <property type="entry name" value="UPF0017"/>
    <property type="match status" value="1"/>
</dbReference>
<keyword evidence="7" id="KW-0378">Hydrolase</keyword>
<dbReference type="InterPro" id="IPR000952">
    <property type="entry name" value="AB_hydrolase_4_CS"/>
</dbReference>
<dbReference type="GO" id="GO:0046464">
    <property type="term" value="P:acylglycerol catabolic process"/>
    <property type="evidence" value="ECO:0007669"/>
    <property type="project" value="TreeGrafter"/>
</dbReference>
<dbReference type="SUPFAM" id="SSF53474">
    <property type="entry name" value="alpha/beta-Hydrolases"/>
    <property type="match status" value="1"/>
</dbReference>
<keyword evidence="8" id="KW-1185">Reference proteome</keyword>
<evidence type="ECO:0000256" key="4">
    <source>
        <dbReference type="SAM" id="MobiDB-lite"/>
    </source>
</evidence>
<dbReference type="AlphaFoldDB" id="A0A195B353"/>
<dbReference type="GO" id="GO:0051792">
    <property type="term" value="P:medium-chain fatty acid biosynthetic process"/>
    <property type="evidence" value="ECO:0007669"/>
    <property type="project" value="TreeGrafter"/>
</dbReference>
<keyword evidence="5" id="KW-0472">Membrane</keyword>
<sequence length="498" mass="55333">MHSRSRETSCTSVNLQCSPAFASFCISSTHPSRTCHPSPATGILIKLCNFCSQVTKHQSHESPSATVAARPSYRPSKFKKEDSRSPFPGKGAGSSSRKMSTALLALFAVILCILFRILNVNNAPQKPLLVCKDQSFLTTVLKIAPVIAEPYKPTRLWGFSGHVQTIVHSIIGRVRCPWPIGERVYIGLPDGTTLTYDLYQPLTNGHEDDITIAICPGIGNSSESVYIRTFVHFVQCHGYRCAVLNHVGALSSVKITAPRIFSYGHTDDYSAMLQHLIEQHPNTKIVCIGYSLGGNLVTKYLGERGSNKLPNIIGGISICQGYNALKGTKILLNWQNFRRFYLYVMTESMKNLILKHKNMLLSEDVKQRCNLNERDIISAATLPELDEAYTRRVHNFRSVQELYKWSSCLFYLDSITTPMVFINALDDPIVPEVLLNPIKDHAANHLNTLYVELAHGGHLGFYEGGLLYPNPITWLDRTLVSLVGSLTLAHADKALKAS</sequence>
<dbReference type="GO" id="GO:0048240">
    <property type="term" value="P:sperm capacitation"/>
    <property type="evidence" value="ECO:0007669"/>
    <property type="project" value="TreeGrafter"/>
</dbReference>
<dbReference type="PANTHER" id="PTHR10794">
    <property type="entry name" value="ABHYDROLASE DOMAIN-CONTAINING PROTEIN"/>
    <property type="match status" value="1"/>
</dbReference>
<dbReference type="InterPro" id="IPR050960">
    <property type="entry name" value="AB_hydrolase_4_sf"/>
</dbReference>
<accession>A0A195B353</accession>
<dbReference type="GO" id="GO:0047372">
    <property type="term" value="F:monoacylglycerol lipase activity"/>
    <property type="evidence" value="ECO:0007669"/>
    <property type="project" value="TreeGrafter"/>
</dbReference>
<dbReference type="GO" id="GO:0036126">
    <property type="term" value="C:sperm flagellum"/>
    <property type="evidence" value="ECO:0007669"/>
    <property type="project" value="TreeGrafter"/>
</dbReference>
<reference evidence="7 8" key="1">
    <citation type="submission" date="2015-09" db="EMBL/GenBank/DDBJ databases">
        <title>Atta colombica WGS genome.</title>
        <authorList>
            <person name="Nygaard S."/>
            <person name="Hu H."/>
            <person name="Boomsma J."/>
            <person name="Zhang G."/>
        </authorList>
    </citation>
    <scope>NUCLEOTIDE SEQUENCE [LARGE SCALE GENOMIC DNA]</scope>
    <source>
        <strain evidence="7">Treedump-2</strain>
        <tissue evidence="7">Whole body</tissue>
    </source>
</reference>
<dbReference type="GO" id="GO:0097524">
    <property type="term" value="C:sperm plasma membrane"/>
    <property type="evidence" value="ECO:0007669"/>
    <property type="project" value="TreeGrafter"/>
</dbReference>
<dbReference type="EMBL" id="KQ976641">
    <property type="protein sequence ID" value="KYM78700.1"/>
    <property type="molecule type" value="Genomic_DNA"/>
</dbReference>
<gene>
    <name evidence="7" type="ORF">ALC53_10754</name>
</gene>
<evidence type="ECO:0000259" key="6">
    <source>
        <dbReference type="Pfam" id="PF00561"/>
    </source>
</evidence>
<protein>
    <submittedName>
        <fullName evidence="7">Abhydrolase domain-containing protein 2</fullName>
    </submittedName>
</protein>
<evidence type="ECO:0000256" key="1">
    <source>
        <dbReference type="ARBA" id="ARBA00004606"/>
    </source>
</evidence>
<dbReference type="GO" id="GO:0051793">
    <property type="term" value="P:medium-chain fatty acid catabolic process"/>
    <property type="evidence" value="ECO:0007669"/>
    <property type="project" value="TreeGrafter"/>
</dbReference>
<dbReference type="Pfam" id="PF00561">
    <property type="entry name" value="Abhydrolase_1"/>
    <property type="match status" value="1"/>
</dbReference>
<dbReference type="Gene3D" id="3.40.50.1820">
    <property type="entry name" value="alpha/beta hydrolase"/>
    <property type="match status" value="1"/>
</dbReference>
<dbReference type="Proteomes" id="UP000078540">
    <property type="component" value="Unassembled WGS sequence"/>
</dbReference>
<evidence type="ECO:0000256" key="2">
    <source>
        <dbReference type="ARBA" id="ARBA00010884"/>
    </source>
</evidence>
<evidence type="ECO:0000313" key="7">
    <source>
        <dbReference type="EMBL" id="KYM78700.1"/>
    </source>
</evidence>
<keyword evidence="3" id="KW-0735">Signal-anchor</keyword>
<comment type="similarity">
    <text evidence="2">Belongs to the AB hydrolase superfamily. AB hydrolase 4 family.</text>
</comment>
<evidence type="ECO:0000256" key="3">
    <source>
        <dbReference type="ARBA" id="ARBA00022968"/>
    </source>
</evidence>
<dbReference type="PANTHER" id="PTHR10794:SF45">
    <property type="entry name" value="MONOACYLGLYCEROL LIPASE ABHD2"/>
    <property type="match status" value="1"/>
</dbReference>
<dbReference type="STRING" id="520822.A0A195B353"/>
<dbReference type="GO" id="GO:0008126">
    <property type="term" value="F:acetylesterase activity"/>
    <property type="evidence" value="ECO:0007669"/>
    <property type="project" value="TreeGrafter"/>
</dbReference>
<dbReference type="GO" id="GO:0043401">
    <property type="term" value="P:steroid hormone receptor signaling pathway"/>
    <property type="evidence" value="ECO:0007669"/>
    <property type="project" value="TreeGrafter"/>
</dbReference>
<feature type="transmembrane region" description="Helical" evidence="5">
    <location>
        <begin position="100"/>
        <end position="118"/>
    </location>
</feature>
<evidence type="ECO:0000313" key="8">
    <source>
        <dbReference type="Proteomes" id="UP000078540"/>
    </source>
</evidence>
<dbReference type="InterPro" id="IPR029058">
    <property type="entry name" value="AB_hydrolase_fold"/>
</dbReference>
<keyword evidence="5" id="KW-0812">Transmembrane</keyword>
<proteinExistence type="inferred from homology"/>
<feature type="region of interest" description="Disordered" evidence="4">
    <location>
        <begin position="62"/>
        <end position="96"/>
    </location>
</feature>
<evidence type="ECO:0000256" key="5">
    <source>
        <dbReference type="SAM" id="Phobius"/>
    </source>
</evidence>
<keyword evidence="5" id="KW-1133">Transmembrane helix</keyword>
<dbReference type="FunFam" id="3.40.50.1820:FF:000208">
    <property type="entry name" value="Adenosine deaminase CECR1-A"/>
    <property type="match status" value="1"/>
</dbReference>
<feature type="domain" description="AB hydrolase-1" evidence="6">
    <location>
        <begin position="212"/>
        <end position="464"/>
    </location>
</feature>